<protein>
    <submittedName>
        <fullName evidence="1">Uncharacterized protein</fullName>
    </submittedName>
</protein>
<dbReference type="Proteomes" id="UP000077262">
    <property type="component" value="Unassembled WGS sequence"/>
</dbReference>
<comment type="caution">
    <text evidence="1">The sequence shown here is derived from an EMBL/GenBank/DDBJ whole genome shotgun (WGS) entry which is preliminary data.</text>
</comment>
<dbReference type="EMBL" id="LSTR01000020">
    <property type="protein sequence ID" value="OAH46539.1"/>
    <property type="molecule type" value="Genomic_DNA"/>
</dbReference>
<gene>
    <name evidence="1" type="ORF">AX777_01335</name>
</gene>
<organism evidence="1 2">
    <name type="scientific">Sphingobium yanoikuyae</name>
    <name type="common">Sphingomonas yanoikuyae</name>
    <dbReference type="NCBI Taxonomy" id="13690"/>
    <lineage>
        <taxon>Bacteria</taxon>
        <taxon>Pseudomonadati</taxon>
        <taxon>Pseudomonadota</taxon>
        <taxon>Alphaproteobacteria</taxon>
        <taxon>Sphingomonadales</taxon>
        <taxon>Sphingomonadaceae</taxon>
        <taxon>Sphingobium</taxon>
    </lineage>
</organism>
<sequence length="69" mass="7960">MGQDVFQQIGDWVLERLRIAPHLYRLQVHCQTATIIVEGRPSIWLRMVDIRSNSLPVQRPASGGHSRLR</sequence>
<proteinExistence type="predicted"/>
<name>A0A177JZB4_SPHYA</name>
<dbReference type="AlphaFoldDB" id="A0A177JZB4"/>
<evidence type="ECO:0000313" key="1">
    <source>
        <dbReference type="EMBL" id="OAH46539.1"/>
    </source>
</evidence>
<accession>A0A177JZB4</accession>
<reference evidence="1 2" key="1">
    <citation type="submission" date="2016-02" db="EMBL/GenBank/DDBJ databases">
        <authorList>
            <person name="Wen L."/>
            <person name="He K."/>
            <person name="Yang H."/>
        </authorList>
    </citation>
    <scope>NUCLEOTIDE SEQUENCE [LARGE SCALE GENOMIC DNA]</scope>
    <source>
        <strain evidence="1 2">CD09_2</strain>
    </source>
</reference>
<evidence type="ECO:0000313" key="2">
    <source>
        <dbReference type="Proteomes" id="UP000077262"/>
    </source>
</evidence>